<dbReference type="InterPro" id="IPR036388">
    <property type="entry name" value="WH-like_DNA-bd_sf"/>
</dbReference>
<dbReference type="SUPFAM" id="SSF46894">
    <property type="entry name" value="C-terminal effector domain of the bipartite response regulators"/>
    <property type="match status" value="1"/>
</dbReference>
<comment type="caution">
    <text evidence="5">The sequence shown here is derived from an EMBL/GenBank/DDBJ whole genome shotgun (WGS) entry which is preliminary data.</text>
</comment>
<evidence type="ECO:0000256" key="1">
    <source>
        <dbReference type="ARBA" id="ARBA00023125"/>
    </source>
</evidence>
<dbReference type="SUPFAM" id="SSF48452">
    <property type="entry name" value="TPR-like"/>
    <property type="match status" value="1"/>
</dbReference>
<reference evidence="6" key="1">
    <citation type="journal article" date="2019" name="Int. J. Syst. Evol. Microbiol.">
        <title>The Global Catalogue of Microorganisms (GCM) 10K type strain sequencing project: providing services to taxonomists for standard genome sequencing and annotation.</title>
        <authorList>
            <consortium name="The Broad Institute Genomics Platform"/>
            <consortium name="The Broad Institute Genome Sequencing Center for Infectious Disease"/>
            <person name="Wu L."/>
            <person name="Ma J."/>
        </authorList>
    </citation>
    <scope>NUCLEOTIDE SEQUENCE [LARGE SCALE GENOMIC DNA]</scope>
    <source>
        <strain evidence="6">CCUG 30340</strain>
    </source>
</reference>
<dbReference type="InterPro" id="IPR016032">
    <property type="entry name" value="Sig_transdc_resp-reg_C-effctor"/>
</dbReference>
<dbReference type="CDD" id="cd00383">
    <property type="entry name" value="trans_reg_C"/>
    <property type="match status" value="1"/>
</dbReference>
<gene>
    <name evidence="5" type="ORF">ACFO6Q_02110</name>
</gene>
<dbReference type="Pfam" id="PF00486">
    <property type="entry name" value="Trans_reg_C"/>
    <property type="match status" value="1"/>
</dbReference>
<dbReference type="SMART" id="SM00862">
    <property type="entry name" value="Trans_reg_C"/>
    <property type="match status" value="1"/>
</dbReference>
<dbReference type="RefSeq" id="WP_380018836.1">
    <property type="nucleotide sequence ID" value="NZ_JBHSHD010000002.1"/>
</dbReference>
<evidence type="ECO:0000256" key="3">
    <source>
        <dbReference type="SAM" id="Phobius"/>
    </source>
</evidence>
<keyword evidence="6" id="KW-1185">Reference proteome</keyword>
<dbReference type="EMBL" id="JBHSHD010000002">
    <property type="protein sequence ID" value="MFC4819098.1"/>
    <property type="molecule type" value="Genomic_DNA"/>
</dbReference>
<sequence length="766" mass="81715">MSRSVYRFATFRLDVAARELHSGGKLLTVSPKVFDGLVWLIEHRERAVGRDELIAAIWGRVDVTDAQLGQLIRKLRRVVGDAGEGQSMVRTVPRFGYRWVAETRLADAGDAVVESPPPGRTPRRIAAAVAAAVLALAVVLGAWLWHARPALDAKDAVAVLPVAVEPEADPESAWLRLGLMDQIAERLREAGLRVVPSGNIAATARNDGTPLLGEQRVGAATGAGRFVVATTRRVAAGWVSRIEWRDADRVLREVEANGDSAVAATRQAGNRLLLALGRPAGTDVEQGDAPNEQWLQRIDAAVLDTDFTTARSLLDEAPADLRGTPAWLLRRADVDLATERMEAARAGYLELLGRLPAIDATTHARALIGLSGPVAQAGDLAAAQRSLGEAIGLLRGMNAPQLLGEAFYGRGLFRMVQGDLDDAEADFSQARIALELAGDSLQLARLQGQQATLLALRNRHAESLAMWNAAADRFERFGDAEKFVDALGNCATEQLYLLQPQGALATVRRAEPWLARLDHPLSEALFGFTFARVLALNGRTREAREKFQSLLGSAASAEIVGMPAAVQVELAQLDFEQGDAASAARRAEAAMRALADPALASTLYARIRNSGWLVLSRSLRATAAAKTETAPGRLDAPSNDAGIGAIYRNLVEAETRWPVDPAAATRAYEASLAAAKGAGAPADVAEVVVSWGMALIRAGQASKATTVVGQVADWAGEDFACAVLQARLYLALRQPEAFARAYAAAQRLAGERPLPGDLLAASTQLR</sequence>
<proteinExistence type="predicted"/>
<name>A0ABV9QP60_9GAMM</name>
<evidence type="ECO:0000256" key="2">
    <source>
        <dbReference type="PROSITE-ProRule" id="PRU01091"/>
    </source>
</evidence>
<feature type="DNA-binding region" description="OmpR/PhoB-type" evidence="2">
    <location>
        <begin position="3"/>
        <end position="101"/>
    </location>
</feature>
<keyword evidence="1 2" id="KW-0238">DNA-binding</keyword>
<dbReference type="PROSITE" id="PS51755">
    <property type="entry name" value="OMPR_PHOB"/>
    <property type="match status" value="1"/>
</dbReference>
<dbReference type="Gene3D" id="1.10.10.10">
    <property type="entry name" value="Winged helix-like DNA-binding domain superfamily/Winged helix DNA-binding domain"/>
    <property type="match status" value="1"/>
</dbReference>
<feature type="domain" description="OmpR/PhoB-type" evidence="4">
    <location>
        <begin position="3"/>
        <end position="101"/>
    </location>
</feature>
<keyword evidence="3" id="KW-0812">Transmembrane</keyword>
<organism evidence="5 6">
    <name type="scientific">Dokdonella ginsengisoli</name>
    <dbReference type="NCBI Taxonomy" id="363846"/>
    <lineage>
        <taxon>Bacteria</taxon>
        <taxon>Pseudomonadati</taxon>
        <taxon>Pseudomonadota</taxon>
        <taxon>Gammaproteobacteria</taxon>
        <taxon>Lysobacterales</taxon>
        <taxon>Rhodanobacteraceae</taxon>
        <taxon>Dokdonella</taxon>
    </lineage>
</organism>
<protein>
    <submittedName>
        <fullName evidence="5">Winged helix-turn-helix domain-containing protein</fullName>
    </submittedName>
</protein>
<dbReference type="Gene3D" id="1.25.40.10">
    <property type="entry name" value="Tetratricopeptide repeat domain"/>
    <property type="match status" value="1"/>
</dbReference>
<dbReference type="InterPro" id="IPR011990">
    <property type="entry name" value="TPR-like_helical_dom_sf"/>
</dbReference>
<evidence type="ECO:0000259" key="4">
    <source>
        <dbReference type="PROSITE" id="PS51755"/>
    </source>
</evidence>
<dbReference type="InterPro" id="IPR001867">
    <property type="entry name" value="OmpR/PhoB-type_DNA-bd"/>
</dbReference>
<dbReference type="Proteomes" id="UP001595886">
    <property type="component" value="Unassembled WGS sequence"/>
</dbReference>
<evidence type="ECO:0000313" key="6">
    <source>
        <dbReference type="Proteomes" id="UP001595886"/>
    </source>
</evidence>
<evidence type="ECO:0000313" key="5">
    <source>
        <dbReference type="EMBL" id="MFC4819098.1"/>
    </source>
</evidence>
<accession>A0ABV9QP60</accession>
<feature type="transmembrane region" description="Helical" evidence="3">
    <location>
        <begin position="125"/>
        <end position="145"/>
    </location>
</feature>
<keyword evidence="3" id="KW-1133">Transmembrane helix</keyword>
<keyword evidence="3" id="KW-0472">Membrane</keyword>